<feature type="compositionally biased region" description="Gly residues" evidence="1">
    <location>
        <begin position="93"/>
        <end position="106"/>
    </location>
</feature>
<evidence type="ECO:0000313" key="2">
    <source>
        <dbReference type="EMBL" id="KAF2285213.1"/>
    </source>
</evidence>
<sequence length="157" mass="16759">MLFKDKKFGEYICKGGAGETEKGGRWEQEVKLVKKLLFKVYGLVGFDLKAGYGGSERGFSRWMTPSSPPANIARVPFLAPRSPPETGRQWSGNFGGRSGGDLGGQGRIRCSHVNEDSTRAKALEGPSGGVEEDVTHVGGKPDDGEDDIGIGGDGKRD</sequence>
<feature type="compositionally biased region" description="Basic and acidic residues" evidence="1">
    <location>
        <begin position="133"/>
        <end position="142"/>
    </location>
</feature>
<accession>A0A6A6KAQ4</accession>
<feature type="compositionally biased region" description="Basic and acidic residues" evidence="1">
    <location>
        <begin position="112"/>
        <end position="122"/>
    </location>
</feature>
<proteinExistence type="predicted"/>
<dbReference type="AlphaFoldDB" id="A0A6A6KAQ4"/>
<dbReference type="EMBL" id="JAAGAX010000018">
    <property type="protein sequence ID" value="KAF2285213.1"/>
    <property type="molecule type" value="Genomic_DNA"/>
</dbReference>
<keyword evidence="3" id="KW-1185">Reference proteome</keyword>
<protein>
    <submittedName>
        <fullName evidence="2">Uncharacterized protein</fullName>
    </submittedName>
</protein>
<name>A0A6A6KAQ4_HEVBR</name>
<dbReference type="Proteomes" id="UP000467840">
    <property type="component" value="Chromosome 12"/>
</dbReference>
<evidence type="ECO:0000256" key="1">
    <source>
        <dbReference type="SAM" id="MobiDB-lite"/>
    </source>
</evidence>
<organism evidence="2 3">
    <name type="scientific">Hevea brasiliensis</name>
    <name type="common">Para rubber tree</name>
    <name type="synonym">Siphonia brasiliensis</name>
    <dbReference type="NCBI Taxonomy" id="3981"/>
    <lineage>
        <taxon>Eukaryota</taxon>
        <taxon>Viridiplantae</taxon>
        <taxon>Streptophyta</taxon>
        <taxon>Embryophyta</taxon>
        <taxon>Tracheophyta</taxon>
        <taxon>Spermatophyta</taxon>
        <taxon>Magnoliopsida</taxon>
        <taxon>eudicotyledons</taxon>
        <taxon>Gunneridae</taxon>
        <taxon>Pentapetalae</taxon>
        <taxon>rosids</taxon>
        <taxon>fabids</taxon>
        <taxon>Malpighiales</taxon>
        <taxon>Euphorbiaceae</taxon>
        <taxon>Crotonoideae</taxon>
        <taxon>Micrandreae</taxon>
        <taxon>Hevea</taxon>
    </lineage>
</organism>
<evidence type="ECO:0000313" key="3">
    <source>
        <dbReference type="Proteomes" id="UP000467840"/>
    </source>
</evidence>
<reference evidence="2 3" key="1">
    <citation type="journal article" date="2020" name="Mol. Plant">
        <title>The Chromosome-Based Rubber Tree Genome Provides New Insights into Spurge Genome Evolution and Rubber Biosynthesis.</title>
        <authorList>
            <person name="Liu J."/>
            <person name="Shi C."/>
            <person name="Shi C.C."/>
            <person name="Li W."/>
            <person name="Zhang Q.J."/>
            <person name="Zhang Y."/>
            <person name="Li K."/>
            <person name="Lu H.F."/>
            <person name="Shi C."/>
            <person name="Zhu S.T."/>
            <person name="Xiao Z.Y."/>
            <person name="Nan H."/>
            <person name="Yue Y."/>
            <person name="Zhu X.G."/>
            <person name="Wu Y."/>
            <person name="Hong X.N."/>
            <person name="Fan G.Y."/>
            <person name="Tong Y."/>
            <person name="Zhang D."/>
            <person name="Mao C.L."/>
            <person name="Liu Y.L."/>
            <person name="Hao S.J."/>
            <person name="Liu W.Q."/>
            <person name="Lv M.Q."/>
            <person name="Zhang H.B."/>
            <person name="Liu Y."/>
            <person name="Hu-Tang G.R."/>
            <person name="Wang J.P."/>
            <person name="Wang J.H."/>
            <person name="Sun Y.H."/>
            <person name="Ni S.B."/>
            <person name="Chen W.B."/>
            <person name="Zhang X.C."/>
            <person name="Jiao Y.N."/>
            <person name="Eichler E.E."/>
            <person name="Li G.H."/>
            <person name="Liu X."/>
            <person name="Gao L.Z."/>
        </authorList>
    </citation>
    <scope>NUCLEOTIDE SEQUENCE [LARGE SCALE GENOMIC DNA]</scope>
    <source>
        <strain evidence="3">cv. GT1</strain>
        <tissue evidence="2">Leaf</tissue>
    </source>
</reference>
<comment type="caution">
    <text evidence="2">The sequence shown here is derived from an EMBL/GenBank/DDBJ whole genome shotgun (WGS) entry which is preliminary data.</text>
</comment>
<feature type="region of interest" description="Disordered" evidence="1">
    <location>
        <begin position="73"/>
        <end position="157"/>
    </location>
</feature>
<gene>
    <name evidence="2" type="ORF">GH714_039026</name>
</gene>